<dbReference type="SUPFAM" id="SSF52317">
    <property type="entry name" value="Class I glutamine amidotransferase-like"/>
    <property type="match status" value="1"/>
</dbReference>
<sequence length="198" mass="22052">MILIIDNYDSFTYNLVDILARHTGQYKVIRNDALTLEEVQALNPDKILISPGPGRPADAGLTEPIIRELGPHTPILGVCLGLQAIGEVYGGKVIHAPKLMHGKTSTIRHDGRSVFRNIPNHFTATRYHSLILDPEQIPDELEVTAHSDDDVIMGIRHRTYPVEGIQFHPESILTVEGPDIIKNWLELAMDQQSKTGIK</sequence>
<keyword evidence="1" id="KW-0315">Glutamine amidotransferase</keyword>
<dbReference type="NCBIfam" id="TIGR00566">
    <property type="entry name" value="trpG_papA"/>
    <property type="match status" value="1"/>
</dbReference>
<gene>
    <name evidence="3" type="ORF">SAMN05443144_101152</name>
</gene>
<keyword evidence="4" id="KW-1185">Reference proteome</keyword>
<dbReference type="InterPro" id="IPR006221">
    <property type="entry name" value="TrpG/PapA_dom"/>
</dbReference>
<dbReference type="GO" id="GO:0004049">
    <property type="term" value="F:anthranilate synthase activity"/>
    <property type="evidence" value="ECO:0007669"/>
    <property type="project" value="TreeGrafter"/>
</dbReference>
<dbReference type="FunFam" id="3.40.50.880:FF:000003">
    <property type="entry name" value="Anthranilate synthase component II"/>
    <property type="match status" value="1"/>
</dbReference>
<organism evidence="3 4">
    <name type="scientific">Fodinibius roseus</name>
    <dbReference type="NCBI Taxonomy" id="1194090"/>
    <lineage>
        <taxon>Bacteria</taxon>
        <taxon>Pseudomonadati</taxon>
        <taxon>Balneolota</taxon>
        <taxon>Balneolia</taxon>
        <taxon>Balneolales</taxon>
        <taxon>Balneolaceae</taxon>
        <taxon>Fodinibius</taxon>
    </lineage>
</organism>
<dbReference type="CDD" id="cd01743">
    <property type="entry name" value="GATase1_Anthranilate_Synthase"/>
    <property type="match status" value="1"/>
</dbReference>
<dbReference type="GO" id="GO:0000162">
    <property type="term" value="P:L-tryptophan biosynthetic process"/>
    <property type="evidence" value="ECO:0007669"/>
    <property type="project" value="TreeGrafter"/>
</dbReference>
<dbReference type="InterPro" id="IPR017926">
    <property type="entry name" value="GATASE"/>
</dbReference>
<dbReference type="AlphaFoldDB" id="A0A1M4SY24"/>
<name>A0A1M4SY24_9BACT</name>
<dbReference type="Pfam" id="PF00117">
    <property type="entry name" value="GATase"/>
    <property type="match status" value="1"/>
</dbReference>
<dbReference type="OrthoDB" id="9786812at2"/>
<feature type="domain" description="Glutamine amidotransferase" evidence="2">
    <location>
        <begin position="3"/>
        <end position="185"/>
    </location>
</feature>
<dbReference type="InterPro" id="IPR029062">
    <property type="entry name" value="Class_I_gatase-like"/>
</dbReference>
<protein>
    <submittedName>
        <fullName evidence="3">Anthranilate synthase component 2</fullName>
    </submittedName>
</protein>
<accession>A0A1M4SY24</accession>
<dbReference type="PROSITE" id="PS51273">
    <property type="entry name" value="GATASE_TYPE_1"/>
    <property type="match status" value="1"/>
</dbReference>
<dbReference type="InterPro" id="IPR050472">
    <property type="entry name" value="Anth_synth/Amidotransfase"/>
</dbReference>
<dbReference type="PANTHER" id="PTHR43418">
    <property type="entry name" value="MULTIFUNCTIONAL TRYPTOPHAN BIOSYNTHESIS PROTEIN-RELATED"/>
    <property type="match status" value="1"/>
</dbReference>
<evidence type="ECO:0000313" key="4">
    <source>
        <dbReference type="Proteomes" id="UP000184041"/>
    </source>
</evidence>
<reference evidence="3 4" key="1">
    <citation type="submission" date="2016-11" db="EMBL/GenBank/DDBJ databases">
        <authorList>
            <person name="Jaros S."/>
            <person name="Januszkiewicz K."/>
            <person name="Wedrychowicz H."/>
        </authorList>
    </citation>
    <scope>NUCLEOTIDE SEQUENCE [LARGE SCALE GENOMIC DNA]</scope>
    <source>
        <strain evidence="3 4">DSM 21986</strain>
    </source>
</reference>
<dbReference type="PRINTS" id="PR00097">
    <property type="entry name" value="ANTSNTHASEII"/>
</dbReference>
<evidence type="ECO:0000313" key="3">
    <source>
        <dbReference type="EMBL" id="SHE37074.1"/>
    </source>
</evidence>
<evidence type="ECO:0000256" key="1">
    <source>
        <dbReference type="ARBA" id="ARBA00022962"/>
    </source>
</evidence>
<dbReference type="Proteomes" id="UP000184041">
    <property type="component" value="Unassembled WGS sequence"/>
</dbReference>
<dbReference type="Gene3D" id="3.40.50.880">
    <property type="match status" value="1"/>
</dbReference>
<dbReference type="GO" id="GO:0005829">
    <property type="term" value="C:cytosol"/>
    <property type="evidence" value="ECO:0007669"/>
    <property type="project" value="TreeGrafter"/>
</dbReference>
<dbReference type="STRING" id="1194090.SAMN05443144_101152"/>
<dbReference type="RefSeq" id="WP_073058902.1">
    <property type="nucleotide sequence ID" value="NZ_FQUS01000001.1"/>
</dbReference>
<dbReference type="PANTHER" id="PTHR43418:SF4">
    <property type="entry name" value="MULTIFUNCTIONAL TRYPTOPHAN BIOSYNTHESIS PROTEIN"/>
    <property type="match status" value="1"/>
</dbReference>
<dbReference type="PRINTS" id="PR00099">
    <property type="entry name" value="CPSGATASE"/>
</dbReference>
<evidence type="ECO:0000259" key="2">
    <source>
        <dbReference type="Pfam" id="PF00117"/>
    </source>
</evidence>
<dbReference type="PRINTS" id="PR00096">
    <property type="entry name" value="GATASE"/>
</dbReference>
<proteinExistence type="predicted"/>
<dbReference type="EMBL" id="FQUS01000001">
    <property type="protein sequence ID" value="SHE37074.1"/>
    <property type="molecule type" value="Genomic_DNA"/>
</dbReference>